<dbReference type="SUPFAM" id="SSF55729">
    <property type="entry name" value="Acyl-CoA N-acyltransferases (Nat)"/>
    <property type="match status" value="1"/>
</dbReference>
<sequence length="166" mass="19480">MSEFQIVKAETDAQLQEIDETAKTIWNEHFVPIIGQAQVDYMLKKFQCFDALKEQLAEGYEYYQIRPDGEMAGYMGIHQEDADTMFLSKLYVRADHRGEHLATKAFDFLKDLSRERGCKKIYLTCNKYNKNTLAVYDHFGFEKTDEQDNPIGDGFVMEDYIMTYYL</sequence>
<proteinExistence type="predicted"/>
<dbReference type="Gene3D" id="3.40.630.30">
    <property type="match status" value="1"/>
</dbReference>
<dbReference type="AlphaFoldDB" id="A0AA43RIZ2"/>
<organism evidence="2 3">
    <name type="scientific">Phoenicibacter congonensis</name>
    <dbReference type="NCBI Taxonomy" id="1944646"/>
    <lineage>
        <taxon>Bacteria</taxon>
        <taxon>Bacillati</taxon>
        <taxon>Actinomycetota</taxon>
        <taxon>Coriobacteriia</taxon>
        <taxon>Eggerthellales</taxon>
        <taxon>Eggerthellaceae</taxon>
        <taxon>Phoenicibacter</taxon>
    </lineage>
</organism>
<feature type="domain" description="N-acetyltransferase" evidence="1">
    <location>
        <begin position="13"/>
        <end position="166"/>
    </location>
</feature>
<accession>A0AA43RIZ2</accession>
<dbReference type="PROSITE" id="PS51186">
    <property type="entry name" value="GNAT"/>
    <property type="match status" value="1"/>
</dbReference>
<dbReference type="InterPro" id="IPR016181">
    <property type="entry name" value="Acyl_CoA_acyltransferase"/>
</dbReference>
<gene>
    <name evidence="2" type="ORF">Q3982_03375</name>
</gene>
<protein>
    <submittedName>
        <fullName evidence="2">GNAT family N-acetyltransferase</fullName>
    </submittedName>
</protein>
<dbReference type="EMBL" id="JAUMVS010000040">
    <property type="protein sequence ID" value="MDO4841701.1"/>
    <property type="molecule type" value="Genomic_DNA"/>
</dbReference>
<dbReference type="Pfam" id="PF00583">
    <property type="entry name" value="Acetyltransf_1"/>
    <property type="match status" value="1"/>
</dbReference>
<dbReference type="CDD" id="cd04301">
    <property type="entry name" value="NAT_SF"/>
    <property type="match status" value="1"/>
</dbReference>
<evidence type="ECO:0000313" key="3">
    <source>
        <dbReference type="Proteomes" id="UP001168575"/>
    </source>
</evidence>
<name>A0AA43RIZ2_9ACTN</name>
<dbReference type="InterPro" id="IPR000182">
    <property type="entry name" value="GNAT_dom"/>
</dbReference>
<dbReference type="GO" id="GO:0016747">
    <property type="term" value="F:acyltransferase activity, transferring groups other than amino-acyl groups"/>
    <property type="evidence" value="ECO:0007669"/>
    <property type="project" value="InterPro"/>
</dbReference>
<reference evidence="2" key="1">
    <citation type="submission" date="2023-07" db="EMBL/GenBank/DDBJ databases">
        <title>Between Cages and Wild: Unraveling the Impact of Captivity on Animal Microbiomes and Antimicrobial Resistance.</title>
        <authorList>
            <person name="Schmartz G.P."/>
            <person name="Rehner J."/>
            <person name="Schuff M.J."/>
            <person name="Becker S.L."/>
            <person name="Kravczyk M."/>
            <person name="Gurevich A."/>
            <person name="Francke R."/>
            <person name="Mueller R."/>
            <person name="Keller V."/>
            <person name="Keller A."/>
        </authorList>
    </citation>
    <scope>NUCLEOTIDE SEQUENCE</scope>
    <source>
        <strain evidence="2">S12M_St_49</strain>
    </source>
</reference>
<comment type="caution">
    <text evidence="2">The sequence shown here is derived from an EMBL/GenBank/DDBJ whole genome shotgun (WGS) entry which is preliminary data.</text>
</comment>
<evidence type="ECO:0000313" key="2">
    <source>
        <dbReference type="EMBL" id="MDO4841701.1"/>
    </source>
</evidence>
<keyword evidence="3" id="KW-1185">Reference proteome</keyword>
<dbReference type="Proteomes" id="UP001168575">
    <property type="component" value="Unassembled WGS sequence"/>
</dbReference>
<evidence type="ECO:0000259" key="1">
    <source>
        <dbReference type="PROSITE" id="PS51186"/>
    </source>
</evidence>